<reference evidence="3 4" key="1">
    <citation type="submission" date="2019-04" db="EMBL/GenBank/DDBJ databases">
        <title>Genome of a novel bacterium Candidatus Jettenia ecosi reconstructed from metagenome of an anammox bioreactor.</title>
        <authorList>
            <person name="Mardanov A.V."/>
            <person name="Beletsky A.V."/>
            <person name="Ravin N.V."/>
            <person name="Botchkova E.A."/>
            <person name="Litti Y.V."/>
            <person name="Nozhevnikova A.N."/>
        </authorList>
    </citation>
    <scope>NUCLEOTIDE SEQUENCE [LARGE SCALE GENOMIC DNA]</scope>
    <source>
        <strain evidence="3">J2</strain>
    </source>
</reference>
<proteinExistence type="inferred from homology"/>
<evidence type="ECO:0000256" key="1">
    <source>
        <dbReference type="ARBA" id="ARBA00005662"/>
    </source>
</evidence>
<dbReference type="EMBL" id="SULG01000050">
    <property type="protein sequence ID" value="TLD41383.1"/>
    <property type="molecule type" value="Genomic_DNA"/>
</dbReference>
<comment type="caution">
    <text evidence="3">The sequence shown here is derived from an EMBL/GenBank/DDBJ whole genome shotgun (WGS) entry which is preliminary data.</text>
</comment>
<dbReference type="AlphaFoldDB" id="A0A533Q9L8"/>
<evidence type="ECO:0000313" key="4">
    <source>
        <dbReference type="Proteomes" id="UP000319783"/>
    </source>
</evidence>
<evidence type="ECO:0000259" key="2">
    <source>
        <dbReference type="SMART" id="SM00854"/>
    </source>
</evidence>
<dbReference type="SUPFAM" id="SSF56300">
    <property type="entry name" value="Metallo-dependent phosphatases"/>
    <property type="match status" value="1"/>
</dbReference>
<dbReference type="InterPro" id="IPR052169">
    <property type="entry name" value="CW_Biosynth-Accessory"/>
</dbReference>
<organism evidence="3 4">
    <name type="scientific">Candidatus Jettenia ecosi</name>
    <dbReference type="NCBI Taxonomy" id="2494326"/>
    <lineage>
        <taxon>Bacteria</taxon>
        <taxon>Pseudomonadati</taxon>
        <taxon>Planctomycetota</taxon>
        <taxon>Candidatus Brocadiia</taxon>
        <taxon>Candidatus Brocadiales</taxon>
        <taxon>Candidatus Brocadiaceae</taxon>
        <taxon>Candidatus Jettenia</taxon>
    </lineage>
</organism>
<evidence type="ECO:0000313" key="3">
    <source>
        <dbReference type="EMBL" id="TLD41383.1"/>
    </source>
</evidence>
<dbReference type="CDD" id="cd07381">
    <property type="entry name" value="MPP_CapA"/>
    <property type="match status" value="1"/>
</dbReference>
<sequence>MKFLFTGDVMLGRFVNEILQEELPTHPWGNTLPIFWDADVRICNLECVISNRGNPWTITPKVFHFRSDAKNIEVLKTAGIHIVSLANNHTLDYEYEAMFEMLKILDNAGIRHAGAGINRDEASRPAFLEIGGTKIGFIAFTDNESGWEATEEKPGIFYVPVDTEDNRAKRLFEIIRSTKKEVQVLVVSAHWGPNWGNRPQSHHIPFGHTLIDAGADIVFGHSCHVFQGIEIYLGKPIIYSAGDFIDDYAVDETERNDESFIFTVEVRDSRIYMLRLYPTIISDFQAKLAEQIDAKRILLKMHRLCAEFNTPIRNNEKWQYGDILM</sequence>
<name>A0A533Q9L8_9BACT</name>
<dbReference type="SMART" id="SM00854">
    <property type="entry name" value="PGA_cap"/>
    <property type="match status" value="1"/>
</dbReference>
<dbReference type="PANTHER" id="PTHR33393:SF11">
    <property type="entry name" value="POLYGLUTAMINE SYNTHESIS ACCESSORY PROTEIN RV0574C-RELATED"/>
    <property type="match status" value="1"/>
</dbReference>
<dbReference type="Proteomes" id="UP000319783">
    <property type="component" value="Unassembled WGS sequence"/>
</dbReference>
<dbReference type="InterPro" id="IPR019079">
    <property type="entry name" value="Capsule_synth_CapA"/>
</dbReference>
<feature type="domain" description="Capsule synthesis protein CapA" evidence="2">
    <location>
        <begin position="2"/>
        <end position="248"/>
    </location>
</feature>
<protein>
    <submittedName>
        <fullName evidence="3">Putative enzyme of poly-gamma-glutamate biosynthesis (Capsule formation)</fullName>
    </submittedName>
</protein>
<accession>A0A533Q9L8</accession>
<dbReference type="Gene3D" id="3.60.21.10">
    <property type="match status" value="1"/>
</dbReference>
<dbReference type="InterPro" id="IPR029052">
    <property type="entry name" value="Metallo-depent_PP-like"/>
</dbReference>
<comment type="similarity">
    <text evidence="1">Belongs to the CapA family.</text>
</comment>
<gene>
    <name evidence="3" type="ORF">JETT_2340</name>
</gene>
<dbReference type="PANTHER" id="PTHR33393">
    <property type="entry name" value="POLYGLUTAMINE SYNTHESIS ACCESSORY PROTEIN RV0574C-RELATED"/>
    <property type="match status" value="1"/>
</dbReference>
<dbReference type="Pfam" id="PF09587">
    <property type="entry name" value="PGA_cap"/>
    <property type="match status" value="1"/>
</dbReference>